<evidence type="ECO:0000256" key="1">
    <source>
        <dbReference type="SAM" id="MobiDB-lite"/>
    </source>
</evidence>
<feature type="region of interest" description="Disordered" evidence="1">
    <location>
        <begin position="130"/>
        <end position="161"/>
    </location>
</feature>
<sequence>MSKALDPLRRLVTKAPLPSHKDGPLLLAHLNRQLNTLARQVFVPEPARVAAVNYACKSAGRPQMASLLAQSSQRMMHHQPLRFASAVPHGFARDVGLSSTRGFCSSVGPAVNGPVRMMAQMYAKPLGSMPAHAQKMSSEKDGQRQPIAKKHRGHKKSGEIKKRTGAAPVNRLSPMSIKAFLNRAAQVEQQHQFLTLCKTNVVPAISTATAISLAKVAGKTESELEALPKLQSSETCPTQVDMCFLLDASPLWHLDTMVAALHTDSLRAPKELNRRFIDDLLEITHAQYQHFLEVSSILQKLIQCPESREITLEGYELRVHFSGTTLFDIIQFLRQLAIDPRSPHFDLEEVYPNHVDMEEQYFPQASVNRYYAPSLSDNDTWDDCSSIQSSLMMFTDSERCESVASFATLESLPEQESPWDGVQPNDASSDEIVQDRDDVQEEQEQTQEQDVHVYEDISTPTASSADILFPGEEPVSPWNNSASPVSSSIVIQESTENLNKLSSRILDASTMINQEYFDDIRGFLDNLEAVHRHSERLFGSTASTITA</sequence>
<organism evidence="2 3">
    <name type="scientific">Linnemannia gamsii</name>
    <dbReference type="NCBI Taxonomy" id="64522"/>
    <lineage>
        <taxon>Eukaryota</taxon>
        <taxon>Fungi</taxon>
        <taxon>Fungi incertae sedis</taxon>
        <taxon>Mucoromycota</taxon>
        <taxon>Mortierellomycotina</taxon>
        <taxon>Mortierellomycetes</taxon>
        <taxon>Mortierellales</taxon>
        <taxon>Mortierellaceae</taxon>
        <taxon>Linnemannia</taxon>
    </lineage>
</organism>
<comment type="caution">
    <text evidence="2">The sequence shown here is derived from an EMBL/GenBank/DDBJ whole genome shotgun (WGS) entry which is preliminary data.</text>
</comment>
<name>A0A9P6QST3_9FUNG</name>
<reference evidence="2" key="1">
    <citation type="journal article" date="2020" name="Fungal Divers.">
        <title>Resolving the Mortierellaceae phylogeny through synthesis of multi-gene phylogenetics and phylogenomics.</title>
        <authorList>
            <person name="Vandepol N."/>
            <person name="Liber J."/>
            <person name="Desiro A."/>
            <person name="Na H."/>
            <person name="Kennedy M."/>
            <person name="Barry K."/>
            <person name="Grigoriev I.V."/>
            <person name="Miller A.N."/>
            <person name="O'Donnell K."/>
            <person name="Stajich J.E."/>
            <person name="Bonito G."/>
        </authorList>
    </citation>
    <scope>NUCLEOTIDE SEQUENCE</scope>
    <source>
        <strain evidence="2">NVP60</strain>
    </source>
</reference>
<dbReference type="Proteomes" id="UP000823405">
    <property type="component" value="Unassembled WGS sequence"/>
</dbReference>
<protein>
    <submittedName>
        <fullName evidence="2">Uncharacterized protein</fullName>
    </submittedName>
</protein>
<evidence type="ECO:0000313" key="2">
    <source>
        <dbReference type="EMBL" id="KAG0292596.1"/>
    </source>
</evidence>
<keyword evidence="3" id="KW-1185">Reference proteome</keyword>
<dbReference type="OrthoDB" id="2363028at2759"/>
<accession>A0A9P6QST3</accession>
<dbReference type="EMBL" id="JAAAIN010002491">
    <property type="protein sequence ID" value="KAG0292596.1"/>
    <property type="molecule type" value="Genomic_DNA"/>
</dbReference>
<proteinExistence type="predicted"/>
<dbReference type="AlphaFoldDB" id="A0A9P6QST3"/>
<evidence type="ECO:0000313" key="3">
    <source>
        <dbReference type="Proteomes" id="UP000823405"/>
    </source>
</evidence>
<gene>
    <name evidence="2" type="ORF">BGZ97_005548</name>
</gene>